<dbReference type="SUPFAM" id="SSF53850">
    <property type="entry name" value="Periplasmic binding protein-like II"/>
    <property type="match status" value="1"/>
</dbReference>
<evidence type="ECO:0000256" key="2">
    <source>
        <dbReference type="SAM" id="SignalP"/>
    </source>
</evidence>
<feature type="signal peptide" evidence="2">
    <location>
        <begin position="1"/>
        <end position="21"/>
    </location>
</feature>
<dbReference type="Proteomes" id="UP000516057">
    <property type="component" value="Chromosome"/>
</dbReference>
<keyword evidence="2" id="KW-0732">Signal</keyword>
<dbReference type="KEGG" id="amon:H9L24_05985"/>
<protein>
    <submittedName>
        <fullName evidence="3">Tripartite tricarboxylate transporter substrate binding protein</fullName>
    </submittedName>
</protein>
<reference evidence="3 4" key="1">
    <citation type="submission" date="2020-08" db="EMBL/GenBank/DDBJ databases">
        <title>Genome sequence of Acidovorax monticola KACC 19171T.</title>
        <authorList>
            <person name="Hyun D.-W."/>
            <person name="Bae J.-W."/>
        </authorList>
    </citation>
    <scope>NUCLEOTIDE SEQUENCE [LARGE SCALE GENOMIC DNA]</scope>
    <source>
        <strain evidence="3 4">KACC 19171</strain>
    </source>
</reference>
<evidence type="ECO:0000256" key="1">
    <source>
        <dbReference type="ARBA" id="ARBA00006987"/>
    </source>
</evidence>
<dbReference type="EMBL" id="CP060790">
    <property type="protein sequence ID" value="QNP60405.1"/>
    <property type="molecule type" value="Genomic_DNA"/>
</dbReference>
<dbReference type="CDD" id="cd13578">
    <property type="entry name" value="PBP2_Bug27"/>
    <property type="match status" value="1"/>
</dbReference>
<organism evidence="3 4">
    <name type="scientific">Paenacidovorax monticola</name>
    <dbReference type="NCBI Taxonomy" id="1926868"/>
    <lineage>
        <taxon>Bacteria</taxon>
        <taxon>Pseudomonadati</taxon>
        <taxon>Pseudomonadota</taxon>
        <taxon>Betaproteobacteria</taxon>
        <taxon>Burkholderiales</taxon>
        <taxon>Comamonadaceae</taxon>
        <taxon>Paenacidovorax</taxon>
    </lineage>
</organism>
<keyword evidence="4" id="KW-1185">Reference proteome</keyword>
<dbReference type="InterPro" id="IPR042100">
    <property type="entry name" value="Bug_dom1"/>
</dbReference>
<proteinExistence type="inferred from homology"/>
<sequence>MFRQLISFTALALALGTAAHAQTAAPAAAYPGAKPVRLIVPFPPGGGTDILARLVATKLTEVNKWTVVPDNKAGAGGTIGITEATKAAPTGYDIVMGQKDNLVIGPWLYKNLPWDPTKDLVAVAHVAYTPVVIATSSNSKFKTLADVVAAARATPGKITYGSPGNGTSIHLAGDLFEKAAGVKLVHIPYKGSNPALMDALAGNVDLLVSSLPSAMGQIKAGKLRPLAVTSIKRSSSLPDVPTVAESGFKDFDVSTWYGVLAPAGTPASVVATLNTEINKLLAQTDVKAAIHAQGAEPEAMTAAQFSTLLKTDYAKWKGIVEASGAKIE</sequence>
<gene>
    <name evidence="3" type="ORF">H9L24_05985</name>
</gene>
<comment type="similarity">
    <text evidence="1">Belongs to the UPF0065 (bug) family.</text>
</comment>
<dbReference type="Pfam" id="PF03401">
    <property type="entry name" value="TctC"/>
    <property type="match status" value="1"/>
</dbReference>
<dbReference type="AlphaFoldDB" id="A0A7H0HIN9"/>
<evidence type="ECO:0000313" key="4">
    <source>
        <dbReference type="Proteomes" id="UP000516057"/>
    </source>
</evidence>
<dbReference type="Gene3D" id="3.40.190.150">
    <property type="entry name" value="Bordetella uptake gene, domain 1"/>
    <property type="match status" value="1"/>
</dbReference>
<dbReference type="InterPro" id="IPR005064">
    <property type="entry name" value="BUG"/>
</dbReference>
<dbReference type="RefSeq" id="WP_187737386.1">
    <property type="nucleotide sequence ID" value="NZ_CP060790.1"/>
</dbReference>
<name>A0A7H0HIN9_9BURK</name>
<evidence type="ECO:0000313" key="3">
    <source>
        <dbReference type="EMBL" id="QNP60405.1"/>
    </source>
</evidence>
<accession>A0A7H0HIN9</accession>
<dbReference type="PANTHER" id="PTHR42928">
    <property type="entry name" value="TRICARBOXYLATE-BINDING PROTEIN"/>
    <property type="match status" value="1"/>
</dbReference>
<dbReference type="PANTHER" id="PTHR42928:SF5">
    <property type="entry name" value="BLR1237 PROTEIN"/>
    <property type="match status" value="1"/>
</dbReference>
<dbReference type="PIRSF" id="PIRSF017082">
    <property type="entry name" value="YflP"/>
    <property type="match status" value="1"/>
</dbReference>
<dbReference type="Gene3D" id="3.40.190.10">
    <property type="entry name" value="Periplasmic binding protein-like II"/>
    <property type="match status" value="1"/>
</dbReference>
<feature type="chain" id="PRO_5028863530" evidence="2">
    <location>
        <begin position="22"/>
        <end position="328"/>
    </location>
</feature>